<evidence type="ECO:0000313" key="16">
    <source>
        <dbReference type="EMBL" id="KXF82689.1"/>
    </source>
</evidence>
<dbReference type="OrthoDB" id="9813411at2"/>
<keyword evidence="10 12" id="KW-0472">Membrane</keyword>
<evidence type="ECO:0000256" key="12">
    <source>
        <dbReference type="PIRNR" id="PIRNR003097"/>
    </source>
</evidence>
<feature type="transmembrane region" description="Helical" evidence="13">
    <location>
        <begin position="226"/>
        <end position="251"/>
    </location>
</feature>
<keyword evidence="7 12" id="KW-0132">Cell division</keyword>
<evidence type="ECO:0000256" key="13">
    <source>
        <dbReference type="SAM" id="Phobius"/>
    </source>
</evidence>
<dbReference type="PIRSF" id="PIRSF003097">
    <property type="entry name" value="FtsX"/>
    <property type="match status" value="1"/>
</dbReference>
<evidence type="ECO:0000256" key="10">
    <source>
        <dbReference type="ARBA" id="ARBA00023136"/>
    </source>
</evidence>
<comment type="subunit">
    <text evidence="3">Forms a membrane-associated complex with FtsE.</text>
</comment>
<dbReference type="InterPro" id="IPR047590">
    <property type="entry name" value="FtsX_proteobact-type"/>
</dbReference>
<dbReference type="GO" id="GO:0005886">
    <property type="term" value="C:plasma membrane"/>
    <property type="evidence" value="ECO:0007669"/>
    <property type="project" value="UniProtKB-SubCell"/>
</dbReference>
<dbReference type="Gene3D" id="3.30.70.3040">
    <property type="match status" value="1"/>
</dbReference>
<keyword evidence="5 12" id="KW-1003">Cell membrane</keyword>
<dbReference type="Pfam" id="PF02687">
    <property type="entry name" value="FtsX"/>
    <property type="match status" value="1"/>
</dbReference>
<feature type="domain" description="FtsX extracellular" evidence="15">
    <location>
        <begin position="62"/>
        <end position="153"/>
    </location>
</feature>
<evidence type="ECO:0000256" key="8">
    <source>
        <dbReference type="ARBA" id="ARBA00022692"/>
    </source>
</evidence>
<dbReference type="PANTHER" id="PTHR47755">
    <property type="entry name" value="CELL DIVISION PROTEIN FTSX"/>
    <property type="match status" value="1"/>
</dbReference>
<evidence type="ECO:0000256" key="9">
    <source>
        <dbReference type="ARBA" id="ARBA00022989"/>
    </source>
</evidence>
<feature type="transmembrane region" description="Helical" evidence="13">
    <location>
        <begin position="272"/>
        <end position="291"/>
    </location>
</feature>
<evidence type="ECO:0000256" key="3">
    <source>
        <dbReference type="ARBA" id="ARBA00011160"/>
    </source>
</evidence>
<dbReference type="InterPro" id="IPR040690">
    <property type="entry name" value="FtsX_ECD"/>
</dbReference>
<dbReference type="AlphaFoldDB" id="A0A135IB80"/>
<gene>
    <name evidence="16" type="ORF">ATN88_14475</name>
</gene>
<reference evidence="16 17" key="1">
    <citation type="submission" date="2015-11" db="EMBL/GenBank/DDBJ databases">
        <title>Genomic Taxonomy of the Vibrionaceae.</title>
        <authorList>
            <person name="Gomez-Gil B."/>
            <person name="Enciso-Ibarra J."/>
        </authorList>
    </citation>
    <scope>NUCLEOTIDE SEQUENCE [LARGE SCALE GENOMIC DNA]</scope>
    <source>
        <strain evidence="16 17">CAIM 912</strain>
    </source>
</reference>
<dbReference type="InterPro" id="IPR004513">
    <property type="entry name" value="FtsX"/>
</dbReference>
<evidence type="ECO:0000256" key="1">
    <source>
        <dbReference type="ARBA" id="ARBA00004429"/>
    </source>
</evidence>
<dbReference type="NCBIfam" id="TIGR00439">
    <property type="entry name" value="FtsX_Gneg"/>
    <property type="match status" value="1"/>
</dbReference>
<evidence type="ECO:0000256" key="11">
    <source>
        <dbReference type="ARBA" id="ARBA00023306"/>
    </source>
</evidence>
<comment type="subcellular location">
    <subcellularLocation>
        <location evidence="1">Cell inner membrane</location>
        <topology evidence="1">Multi-pass membrane protein</topology>
    </subcellularLocation>
</comment>
<dbReference type="PANTHER" id="PTHR47755:SF1">
    <property type="entry name" value="CELL DIVISION PROTEIN FTSX"/>
    <property type="match status" value="1"/>
</dbReference>
<accession>A0A135IB80</accession>
<evidence type="ECO:0000256" key="5">
    <source>
        <dbReference type="ARBA" id="ARBA00022475"/>
    </source>
</evidence>
<feature type="domain" description="ABC3 transporter permease C-terminal" evidence="14">
    <location>
        <begin position="176"/>
        <end position="296"/>
    </location>
</feature>
<evidence type="ECO:0000256" key="6">
    <source>
        <dbReference type="ARBA" id="ARBA00022519"/>
    </source>
</evidence>
<dbReference type="GO" id="GO:0032153">
    <property type="term" value="C:cell division site"/>
    <property type="evidence" value="ECO:0007669"/>
    <property type="project" value="TreeGrafter"/>
</dbReference>
<comment type="caution">
    <text evidence="16">The sequence shown here is derived from an EMBL/GenBank/DDBJ whole genome shotgun (WGS) entry which is preliminary data.</text>
</comment>
<evidence type="ECO:0000256" key="7">
    <source>
        <dbReference type="ARBA" id="ARBA00022618"/>
    </source>
</evidence>
<evidence type="ECO:0000256" key="2">
    <source>
        <dbReference type="ARBA" id="ARBA00007379"/>
    </source>
</evidence>
<keyword evidence="6 12" id="KW-0997">Cell inner membrane</keyword>
<evidence type="ECO:0000313" key="17">
    <source>
        <dbReference type="Proteomes" id="UP000070529"/>
    </source>
</evidence>
<dbReference type="Pfam" id="PF18075">
    <property type="entry name" value="FtsX_ECD"/>
    <property type="match status" value="1"/>
</dbReference>
<feature type="transmembrane region" description="Helical" evidence="13">
    <location>
        <begin position="169"/>
        <end position="189"/>
    </location>
</feature>
<feature type="transmembrane region" description="Helical" evidence="13">
    <location>
        <begin position="27"/>
        <end position="47"/>
    </location>
</feature>
<protein>
    <recommendedName>
        <fullName evidence="4 12">Cell division protein FtsX</fullName>
    </recommendedName>
</protein>
<evidence type="ECO:0000259" key="15">
    <source>
        <dbReference type="Pfam" id="PF18075"/>
    </source>
</evidence>
<keyword evidence="8 13" id="KW-0812">Transmembrane</keyword>
<dbReference type="STRING" id="294935.ATN88_14475"/>
<dbReference type="RefSeq" id="WP_067412527.1">
    <property type="nucleotide sequence ID" value="NZ_LNTY01000017.1"/>
</dbReference>
<comment type="similarity">
    <text evidence="2 12">Belongs to the ABC-4 integral membrane protein family. FtsX subfamily.</text>
</comment>
<keyword evidence="17" id="KW-1185">Reference proteome</keyword>
<name>A0A135IB80_9GAMM</name>
<comment type="function">
    <text evidence="12">Part of the ABC transporter FtsEX involved in cellular division.</text>
</comment>
<keyword evidence="9 13" id="KW-1133">Transmembrane helix</keyword>
<keyword evidence="11 12" id="KW-0131">Cell cycle</keyword>
<evidence type="ECO:0000259" key="14">
    <source>
        <dbReference type="Pfam" id="PF02687"/>
    </source>
</evidence>
<dbReference type="GO" id="GO:0051301">
    <property type="term" value="P:cell division"/>
    <property type="evidence" value="ECO:0007669"/>
    <property type="project" value="UniProtKB-KW"/>
</dbReference>
<proteinExistence type="inferred from homology"/>
<dbReference type="Proteomes" id="UP000070529">
    <property type="component" value="Unassembled WGS sequence"/>
</dbReference>
<dbReference type="InterPro" id="IPR003838">
    <property type="entry name" value="ABC3_permease_C"/>
</dbReference>
<evidence type="ECO:0000256" key="4">
    <source>
        <dbReference type="ARBA" id="ARBA00021907"/>
    </source>
</evidence>
<organism evidence="16 17">
    <name type="scientific">Enterovibrio coralii</name>
    <dbReference type="NCBI Taxonomy" id="294935"/>
    <lineage>
        <taxon>Bacteria</taxon>
        <taxon>Pseudomonadati</taxon>
        <taxon>Pseudomonadota</taxon>
        <taxon>Gammaproteobacteria</taxon>
        <taxon>Vibrionales</taxon>
        <taxon>Vibrionaceae</taxon>
        <taxon>Enterovibrio</taxon>
    </lineage>
</organism>
<dbReference type="EMBL" id="LNTY01000017">
    <property type="protein sequence ID" value="KXF82689.1"/>
    <property type="molecule type" value="Genomic_DNA"/>
</dbReference>
<sequence length="302" mass="32969">MANFFSLHKQQGGQALRDLLSRPLGNMLTVLALAFSLALPATLFMLAKNIVAVTEEWQAPNQITVYLQPMQDERAREFSDEISEWPDVASASYISPDDGLQQLRQIQGFDAAVSLLDDNPLPSVVVITPRSEDAASATALASKLRTDSNVDEVRLDSDWLQRLAAIESLVMTLTTVFSALMLMAVFLIIGNTLRLQVLNQKEEIQVMKLVGATDSYILRPYIYTGVWLALAGAVVAWCVVQVNALLLDAAVEKLATLYSSAFRLSGLGIEETLILLMVTALIGLLAARLAAGKHLREIEPVS</sequence>